<evidence type="ECO:0000313" key="1">
    <source>
        <dbReference type="EMBL" id="MBB3994690.1"/>
    </source>
</evidence>
<dbReference type="AlphaFoldDB" id="A0A7W6E4S4"/>
<accession>A0A7W6E4S4</accession>
<dbReference type="EMBL" id="JACIEI010000007">
    <property type="protein sequence ID" value="MBB3994690.1"/>
    <property type="molecule type" value="Genomic_DNA"/>
</dbReference>
<name>A0A7W6E4S4_9RHOB</name>
<keyword evidence="2" id="KW-1185">Reference proteome</keyword>
<organism evidence="1 2">
    <name type="scientific">Sulfitobacter undariae</name>
    <dbReference type="NCBI Taxonomy" id="1563671"/>
    <lineage>
        <taxon>Bacteria</taxon>
        <taxon>Pseudomonadati</taxon>
        <taxon>Pseudomonadota</taxon>
        <taxon>Alphaproteobacteria</taxon>
        <taxon>Rhodobacterales</taxon>
        <taxon>Roseobacteraceae</taxon>
        <taxon>Sulfitobacter</taxon>
    </lineage>
</organism>
<sequence>MSDTDGFDDLEIDAQTLNQTLGQTSVLVSGFDSELRRMSSALSATGKDVATLESGLSRGLRKAFDNVAFDGMKLSDALSTLAQSLSDSAYNAAIKPVANHFGGLLTQGVTGLMQGILPFANGAPFSQGRVMPFADGGVVSQATHFGMRGGLGVMGEAGPEAIMPLARGPDGKLGVRAGGNGGGAATVVMNITTPDVAGFQRSRGQIAAQMSRALSAGQKNR</sequence>
<protein>
    <submittedName>
        <fullName evidence="1">Phage-related minor tail protein</fullName>
    </submittedName>
</protein>
<dbReference type="Proteomes" id="UP000530268">
    <property type="component" value="Unassembled WGS sequence"/>
</dbReference>
<gene>
    <name evidence="1" type="ORF">GGR95_002338</name>
</gene>
<proteinExistence type="predicted"/>
<dbReference type="RefSeq" id="WP_184565938.1">
    <property type="nucleotide sequence ID" value="NZ_JACIEI010000007.1"/>
</dbReference>
<evidence type="ECO:0000313" key="2">
    <source>
        <dbReference type="Proteomes" id="UP000530268"/>
    </source>
</evidence>
<reference evidence="1 2" key="1">
    <citation type="submission" date="2020-08" db="EMBL/GenBank/DDBJ databases">
        <title>Genomic Encyclopedia of Type Strains, Phase IV (KMG-IV): sequencing the most valuable type-strain genomes for metagenomic binning, comparative biology and taxonomic classification.</title>
        <authorList>
            <person name="Goeker M."/>
        </authorList>
    </citation>
    <scope>NUCLEOTIDE SEQUENCE [LARGE SCALE GENOMIC DNA]</scope>
    <source>
        <strain evidence="1 2">DSM 102234</strain>
    </source>
</reference>
<comment type="caution">
    <text evidence="1">The sequence shown here is derived from an EMBL/GenBank/DDBJ whole genome shotgun (WGS) entry which is preliminary data.</text>
</comment>